<proteinExistence type="predicted"/>
<dbReference type="EMBL" id="BARW01008855">
    <property type="protein sequence ID" value="GAI73698.1"/>
    <property type="molecule type" value="Genomic_DNA"/>
</dbReference>
<evidence type="ECO:0000313" key="1">
    <source>
        <dbReference type="EMBL" id="GAI73698.1"/>
    </source>
</evidence>
<protein>
    <submittedName>
        <fullName evidence="1">Uncharacterized protein</fullName>
    </submittedName>
</protein>
<accession>X1QZJ1</accession>
<comment type="caution">
    <text evidence="1">The sequence shown here is derived from an EMBL/GenBank/DDBJ whole genome shotgun (WGS) entry which is preliminary data.</text>
</comment>
<dbReference type="InterPro" id="IPR019870">
    <property type="entry name" value="Se_metab_YedF"/>
</dbReference>
<feature type="non-terminal residue" evidence="1">
    <location>
        <position position="1"/>
    </location>
</feature>
<gene>
    <name evidence="1" type="ORF">S12H4_18003</name>
</gene>
<dbReference type="NCBIfam" id="TIGR03527">
    <property type="entry name" value="selenium_YedF"/>
    <property type="match status" value="1"/>
</dbReference>
<organism evidence="1">
    <name type="scientific">marine sediment metagenome</name>
    <dbReference type="NCBI Taxonomy" id="412755"/>
    <lineage>
        <taxon>unclassified sequences</taxon>
        <taxon>metagenomes</taxon>
        <taxon>ecological metagenomes</taxon>
    </lineage>
</organism>
<dbReference type="SUPFAM" id="SSF75169">
    <property type="entry name" value="DsrEFH-like"/>
    <property type="match status" value="1"/>
</dbReference>
<dbReference type="AlphaFoldDB" id="X1QZJ1"/>
<name>X1QZJ1_9ZZZZ</name>
<dbReference type="InterPro" id="IPR003787">
    <property type="entry name" value="Sulphur_relay_DsrE/F-like"/>
</dbReference>
<dbReference type="Pfam" id="PF02635">
    <property type="entry name" value="DsrE"/>
    <property type="match status" value="1"/>
</dbReference>
<dbReference type="InterPro" id="IPR027396">
    <property type="entry name" value="DsrEFH-like"/>
</dbReference>
<reference evidence="1" key="1">
    <citation type="journal article" date="2014" name="Front. Microbiol.">
        <title>High frequency of phylogenetically diverse reductive dehalogenase-homologous genes in deep subseafloor sedimentary metagenomes.</title>
        <authorList>
            <person name="Kawai M."/>
            <person name="Futagami T."/>
            <person name="Toyoda A."/>
            <person name="Takaki Y."/>
            <person name="Nishi S."/>
            <person name="Hori S."/>
            <person name="Arai W."/>
            <person name="Tsubouchi T."/>
            <person name="Morono Y."/>
            <person name="Uchiyama I."/>
            <person name="Ito T."/>
            <person name="Fujiyama A."/>
            <person name="Inagaki F."/>
            <person name="Takami H."/>
        </authorList>
    </citation>
    <scope>NUCLEOTIDE SEQUENCE</scope>
    <source>
        <strain evidence="1">Expedition CK06-06</strain>
    </source>
</reference>
<sequence>ARNSGCNVEITKEGKNLIVMIEKKKERLKEEREEKKTISVFVSANTMGRGDDKLGKILIRALFPTLFEIKPQPDKIIFMNSGVKLTVEGSEVIDSLRMIEEEGMEILVCGTCLDFFNLKDKIKVGHISNMFEIVDNLLNSDKILTL</sequence>